<dbReference type="EMBL" id="NAJN01001187">
    <property type="protein sequence ID" value="TKA65035.1"/>
    <property type="molecule type" value="Genomic_DNA"/>
</dbReference>
<reference evidence="1 2" key="1">
    <citation type="submission" date="2017-03" db="EMBL/GenBank/DDBJ databases">
        <title>Genomes of endolithic fungi from Antarctica.</title>
        <authorList>
            <person name="Coleine C."/>
            <person name="Masonjones S."/>
            <person name="Stajich J.E."/>
        </authorList>
    </citation>
    <scope>NUCLEOTIDE SEQUENCE [LARGE SCALE GENOMIC DNA]</scope>
    <source>
        <strain evidence="1 2">CCFEE 5187</strain>
    </source>
</reference>
<gene>
    <name evidence="1" type="ORF">B0A49_08807</name>
</gene>
<dbReference type="Proteomes" id="UP000308768">
    <property type="component" value="Unassembled WGS sequence"/>
</dbReference>
<evidence type="ECO:0000313" key="2">
    <source>
        <dbReference type="Proteomes" id="UP000308768"/>
    </source>
</evidence>
<evidence type="ECO:0000313" key="1">
    <source>
        <dbReference type="EMBL" id="TKA65035.1"/>
    </source>
</evidence>
<name>A0A4U0WTM9_9PEZI</name>
<dbReference type="PANTHER" id="PTHR40129">
    <property type="entry name" value="KETOPANTOATE REDUCTASE N-TERMINAL DOMAIN-CONTAINING PROTEIN"/>
    <property type="match status" value="1"/>
</dbReference>
<keyword evidence="2" id="KW-1185">Reference proteome</keyword>
<dbReference type="Gene3D" id="3.40.50.720">
    <property type="entry name" value="NAD(P)-binding Rossmann-like Domain"/>
    <property type="match status" value="1"/>
</dbReference>
<dbReference type="PANTHER" id="PTHR40129:SF2">
    <property type="entry name" value="KETOPANTOATE REDUCTASE N-TERMINAL DOMAIN-CONTAINING PROTEIN"/>
    <property type="match status" value="1"/>
</dbReference>
<sequence>MQELDLLILGAGWTSTFLIPLLKSRHQTYAATTTTGRDDTIKFRFDPSASDSSYFSILPTARNVLITFPLVGTGQSKLLVSSYLSTRPHTSSATARFMQLGSTGIFQIPTQPLWVSRHSQYDTENKRAVAEDELIALGGCVLNLAGLWGGPRDPRHWVDRVAQTKEQVKTKTSLHMVHGVDVARAILAVFERWDSAKAPGRWMLTDGFVYDWWALFAGWADVEEDPKIVSDIERGHNEPKPRQQSSWVYELMQEEGVQALPRSMERLGRCYDSREFWTTFGITPLRARI</sequence>
<proteinExistence type="predicted"/>
<dbReference type="STRING" id="331657.A0A4U0WTM9"/>
<protein>
    <submittedName>
        <fullName evidence="1">Uncharacterized protein</fullName>
    </submittedName>
</protein>
<dbReference type="OrthoDB" id="674948at2759"/>
<dbReference type="AlphaFoldDB" id="A0A4U0WTM9"/>
<comment type="caution">
    <text evidence="1">The sequence shown here is derived from an EMBL/GenBank/DDBJ whole genome shotgun (WGS) entry which is preliminary data.</text>
</comment>
<accession>A0A4U0WTM9</accession>
<organism evidence="1 2">
    <name type="scientific">Cryomyces minteri</name>
    <dbReference type="NCBI Taxonomy" id="331657"/>
    <lineage>
        <taxon>Eukaryota</taxon>
        <taxon>Fungi</taxon>
        <taxon>Dikarya</taxon>
        <taxon>Ascomycota</taxon>
        <taxon>Pezizomycotina</taxon>
        <taxon>Dothideomycetes</taxon>
        <taxon>Dothideomycetes incertae sedis</taxon>
        <taxon>Cryomyces</taxon>
    </lineage>
</organism>